<comment type="caution">
    <text evidence="3">The sequence shown here is derived from an EMBL/GenBank/DDBJ whole genome shotgun (WGS) entry which is preliminary data.</text>
</comment>
<organism evidence="3 4">
    <name type="scientific">Hypocrea virens (strain Gv29-8 / FGSC 10586)</name>
    <name type="common">Gliocladium virens</name>
    <name type="synonym">Trichoderma virens</name>
    <dbReference type="NCBI Taxonomy" id="413071"/>
    <lineage>
        <taxon>Eukaryota</taxon>
        <taxon>Fungi</taxon>
        <taxon>Dikarya</taxon>
        <taxon>Ascomycota</taxon>
        <taxon>Pezizomycotina</taxon>
        <taxon>Sordariomycetes</taxon>
        <taxon>Hypocreomycetidae</taxon>
        <taxon>Hypocreales</taxon>
        <taxon>Hypocreaceae</taxon>
        <taxon>Trichoderma</taxon>
    </lineage>
</organism>
<evidence type="ECO:0000256" key="1">
    <source>
        <dbReference type="SAM" id="Coils"/>
    </source>
</evidence>
<gene>
    <name evidence="3" type="ORF">TRIVIDRAFT_58420</name>
</gene>
<reference evidence="3 4" key="1">
    <citation type="journal article" date="2011" name="Genome Biol.">
        <title>Comparative genome sequence analysis underscores mycoparasitism as the ancestral life style of Trichoderma.</title>
        <authorList>
            <person name="Kubicek C.P."/>
            <person name="Herrera-Estrella A."/>
            <person name="Seidl-Seiboth V."/>
            <person name="Martinez D.A."/>
            <person name="Druzhinina I.S."/>
            <person name="Thon M."/>
            <person name="Zeilinger S."/>
            <person name="Casas-Flores S."/>
            <person name="Horwitz B.A."/>
            <person name="Mukherjee P.K."/>
            <person name="Mukherjee M."/>
            <person name="Kredics L."/>
            <person name="Alcaraz L.D."/>
            <person name="Aerts A."/>
            <person name="Antal Z."/>
            <person name="Atanasova L."/>
            <person name="Cervantes-Badillo M.G."/>
            <person name="Challacombe J."/>
            <person name="Chertkov O."/>
            <person name="McCluskey K."/>
            <person name="Coulpier F."/>
            <person name="Deshpande N."/>
            <person name="von Doehren H."/>
            <person name="Ebbole D.J."/>
            <person name="Esquivel-Naranjo E.U."/>
            <person name="Fekete E."/>
            <person name="Flipphi M."/>
            <person name="Glaser F."/>
            <person name="Gomez-Rodriguez E.Y."/>
            <person name="Gruber S."/>
            <person name="Han C."/>
            <person name="Henrissat B."/>
            <person name="Hermosa R."/>
            <person name="Hernandez-Onate M."/>
            <person name="Karaffa L."/>
            <person name="Kosti I."/>
            <person name="Le Crom S."/>
            <person name="Lindquist E."/>
            <person name="Lucas S."/>
            <person name="Luebeck M."/>
            <person name="Luebeck P.S."/>
            <person name="Margeot A."/>
            <person name="Metz B."/>
            <person name="Misra M."/>
            <person name="Nevalainen H."/>
            <person name="Omann M."/>
            <person name="Packer N."/>
            <person name="Perrone G."/>
            <person name="Uresti-Rivera E.E."/>
            <person name="Salamov A."/>
            <person name="Schmoll M."/>
            <person name="Seiboth B."/>
            <person name="Shapiro H."/>
            <person name="Sukno S."/>
            <person name="Tamayo-Ramos J.A."/>
            <person name="Tisch D."/>
            <person name="Wiest A."/>
            <person name="Wilkinson H.H."/>
            <person name="Zhang M."/>
            <person name="Coutinho P.M."/>
            <person name="Kenerley C.M."/>
            <person name="Monte E."/>
            <person name="Baker S.E."/>
            <person name="Grigoriev I.V."/>
        </authorList>
    </citation>
    <scope>NUCLEOTIDE SEQUENCE [LARGE SCALE GENOMIC DNA]</scope>
    <source>
        <strain evidence="4">Gv29-8 / FGSC 10586</strain>
    </source>
</reference>
<dbReference type="eggNOG" id="ENOG502SR4I">
    <property type="taxonomic scope" value="Eukaryota"/>
</dbReference>
<keyword evidence="1" id="KW-0175">Coiled coil</keyword>
<dbReference type="HOGENOM" id="CLU_066266_1_0_1"/>
<keyword evidence="4" id="KW-1185">Reference proteome</keyword>
<dbReference type="Proteomes" id="UP000007115">
    <property type="component" value="Unassembled WGS sequence"/>
</dbReference>
<dbReference type="STRING" id="413071.G9N3W4"/>
<feature type="compositionally biased region" description="Polar residues" evidence="2">
    <location>
        <begin position="1"/>
        <end position="18"/>
    </location>
</feature>
<dbReference type="AlphaFoldDB" id="G9N3W4"/>
<dbReference type="PANTHER" id="PTHR42070:SF1">
    <property type="entry name" value="FILAMENT ASSOCIATED PROTEIN, PUTATIVE (AFU_ORTHOLOGUE AFUA_8G06630)-RELATED"/>
    <property type="match status" value="1"/>
</dbReference>
<name>G9N3W4_HYPVG</name>
<dbReference type="InParanoid" id="G9N3W4"/>
<sequence>MISKWSSKSPKQQATRIRNNQRRHRAKVKAHITSLEEELAETRRQLIAAEHSIGALTAEVERLRSEARKKPTIASVAPVKYHSDSPMSHTVLEPPCCSLSHNQRQLGDSSSYERKAKADLSFDIPAMASIAFVTQYDCHSLPPPRPDESTTNCVAAYQIIGQQNFKGVDMEAIHQWLKSGYRRATRPGDGCTVVNSLLYSLINHLSPV</sequence>
<evidence type="ECO:0000313" key="4">
    <source>
        <dbReference type="Proteomes" id="UP000007115"/>
    </source>
</evidence>
<dbReference type="VEuPathDB" id="FungiDB:TRIVIDRAFT_58420"/>
<dbReference type="Gene3D" id="1.20.5.1700">
    <property type="match status" value="1"/>
</dbReference>
<evidence type="ECO:0008006" key="5">
    <source>
        <dbReference type="Google" id="ProtNLM"/>
    </source>
</evidence>
<dbReference type="OMA" id="WLGPGFR"/>
<feature type="region of interest" description="Disordered" evidence="2">
    <location>
        <begin position="1"/>
        <end position="25"/>
    </location>
</feature>
<feature type="coiled-coil region" evidence="1">
    <location>
        <begin position="25"/>
        <end position="66"/>
    </location>
</feature>
<dbReference type="EMBL" id="ABDF02000086">
    <property type="protein sequence ID" value="EHK18293.1"/>
    <property type="molecule type" value="Genomic_DNA"/>
</dbReference>
<dbReference type="RefSeq" id="XP_013952495.1">
    <property type="nucleotide sequence ID" value="XM_014097020.1"/>
</dbReference>
<protein>
    <recommendedName>
        <fullName evidence="5">BZIP domain-containing protein</fullName>
    </recommendedName>
</protein>
<evidence type="ECO:0000313" key="3">
    <source>
        <dbReference type="EMBL" id="EHK18293.1"/>
    </source>
</evidence>
<dbReference type="PANTHER" id="PTHR42070">
    <property type="entry name" value="FILAMENT ASSOCIATED PROTEIN, PUTATIVE (AFU_ORTHOLOGUE AFUA_8G06630)-RELATED"/>
    <property type="match status" value="1"/>
</dbReference>
<proteinExistence type="predicted"/>
<accession>G9N3W4</accession>
<dbReference type="CDD" id="cd14688">
    <property type="entry name" value="bZIP_YAP"/>
    <property type="match status" value="1"/>
</dbReference>
<dbReference type="GeneID" id="25795830"/>
<dbReference type="OrthoDB" id="4505928at2759"/>
<evidence type="ECO:0000256" key="2">
    <source>
        <dbReference type="SAM" id="MobiDB-lite"/>
    </source>
</evidence>